<evidence type="ECO:0000313" key="1">
    <source>
        <dbReference type="EMBL" id="GAN76347.1"/>
    </source>
</evidence>
<accession>A0A0D6P3W8</accession>
<sequence length="160" mass="16325">MPTPAIPVWRPSCARLVCLDGFVPYARGSQPPPASALIWPAKDPGDILDYQLDIDAAVAGNEGDSIATLDVGISPNAAGDLQLVRSSADGLSAVLWLEAGQAGTTYSVTVAIGTANGRTIQRTVLLPVVALASIVSPPDALQIAGGAPIVDQNGNPVLTF</sequence>
<dbReference type="Pfam" id="PF23148">
    <property type="entry name" value="Gp77"/>
    <property type="match status" value="1"/>
</dbReference>
<dbReference type="EMBL" id="BANB01000086">
    <property type="protein sequence ID" value="GAN76347.1"/>
    <property type="molecule type" value="Genomic_DNA"/>
</dbReference>
<evidence type="ECO:0000313" key="2">
    <source>
        <dbReference type="Proteomes" id="UP000032680"/>
    </source>
</evidence>
<reference evidence="1 2" key="1">
    <citation type="submission" date="2012-11" db="EMBL/GenBank/DDBJ databases">
        <title>Whole genome sequence of Acidisphaera rubrifaciens HS-AP3.</title>
        <authorList>
            <person name="Azuma Y."/>
            <person name="Higashiura N."/>
            <person name="Hirakawa H."/>
            <person name="Matsushita K."/>
        </authorList>
    </citation>
    <scope>NUCLEOTIDE SEQUENCE [LARGE SCALE GENOMIC DNA]</scope>
    <source>
        <strain evidence="1 2">HS-AP3</strain>
    </source>
</reference>
<protein>
    <submittedName>
        <fullName evidence="1">Uncharacterized protein</fullName>
    </submittedName>
</protein>
<dbReference type="Proteomes" id="UP000032680">
    <property type="component" value="Unassembled WGS sequence"/>
</dbReference>
<keyword evidence="2" id="KW-1185">Reference proteome</keyword>
<comment type="caution">
    <text evidence="1">The sequence shown here is derived from an EMBL/GenBank/DDBJ whole genome shotgun (WGS) entry which is preliminary data.</text>
</comment>
<gene>
    <name evidence="1" type="ORF">Asru_0086_23</name>
</gene>
<organism evidence="1 2">
    <name type="scientific">Acidisphaera rubrifaciens HS-AP3</name>
    <dbReference type="NCBI Taxonomy" id="1231350"/>
    <lineage>
        <taxon>Bacteria</taxon>
        <taxon>Pseudomonadati</taxon>
        <taxon>Pseudomonadota</taxon>
        <taxon>Alphaproteobacteria</taxon>
        <taxon>Acetobacterales</taxon>
        <taxon>Acetobacteraceae</taxon>
        <taxon>Acidisphaera</taxon>
    </lineage>
</organism>
<name>A0A0D6P3W8_9PROT</name>
<dbReference type="OrthoDB" id="7273511at2"/>
<dbReference type="RefSeq" id="WP_148360304.1">
    <property type="nucleotide sequence ID" value="NZ_BANB01000086.1"/>
</dbReference>
<proteinExistence type="predicted"/>
<dbReference type="AlphaFoldDB" id="A0A0D6P3W8"/>
<dbReference type="InterPro" id="IPR056928">
    <property type="entry name" value="Gp77-like"/>
</dbReference>